<dbReference type="InParanoid" id="Q9XXJ7"/>
<dbReference type="AGR" id="WB:WBGene00005802"/>
<sequence length="344" mass="39857">MSRSLFVDNLDEILIVYQTQISFFIAVIGGFLNLFHFAVLTRPALRTFTIYFFMTIIAICDFFRLFLVIVTALPSFYYTYQQSILPSECIPPYSYFTVSMELGFSILSKISGKLVVWIVVAMSILRLIAIKCPLSPRVQKTIETKHGIRLIYFICITLIPFAYLEIQYNNVRVFQTLTLPQNCEKVSKITKCKEYIIVPAKYDYYILSCIEGYLFRVIPSFMTTFATVWLIHQLKKMRRSASTRSSANSDSNERFTKLVVLFNVIFLLSTAPTEIILVFEYVYEGYDSLISIITKFQFICDILPLLNGLIHFLSCFFMSSHYRKAVTKMIGCRKKQNNTNTITM</sequence>
<dbReference type="PhylomeDB" id="Q9XXJ7"/>
<evidence type="ECO:0000313" key="7">
    <source>
        <dbReference type="EMBL" id="CAA19433.2"/>
    </source>
</evidence>
<dbReference type="GO" id="GO:0008528">
    <property type="term" value="F:G protein-coupled peptide receptor activity"/>
    <property type="evidence" value="ECO:0007669"/>
    <property type="project" value="InterPro"/>
</dbReference>
<keyword evidence="7" id="KW-0675">Receptor</keyword>
<protein>
    <submittedName>
        <fullName evidence="7">G-protein coupled receptors family 1 profile domain-containing protein</fullName>
    </submittedName>
</protein>
<dbReference type="WormBase" id="T05G11.6">
    <property type="protein sequence ID" value="CE34992"/>
    <property type="gene ID" value="WBGene00005802"/>
    <property type="gene designation" value="srw-55"/>
</dbReference>
<dbReference type="eggNOG" id="KOG3098">
    <property type="taxonomic scope" value="Eukaryota"/>
</dbReference>
<dbReference type="PROSITE" id="PS50262">
    <property type="entry name" value="G_PROTEIN_RECEP_F1_2"/>
    <property type="match status" value="1"/>
</dbReference>
<evidence type="ECO:0000256" key="4">
    <source>
        <dbReference type="ARBA" id="ARBA00023136"/>
    </source>
</evidence>
<evidence type="ECO:0000259" key="6">
    <source>
        <dbReference type="PROSITE" id="PS50262"/>
    </source>
</evidence>
<feature type="transmembrane region" description="Helical" evidence="5">
    <location>
        <begin position="296"/>
        <end position="319"/>
    </location>
</feature>
<reference evidence="7 8" key="1">
    <citation type="journal article" date="1998" name="Science">
        <title>Genome sequence of the nematode C. elegans: a platform for investigating biology.</title>
        <authorList>
            <consortium name="The C. elegans sequencing consortium"/>
            <person name="Sulson J.E."/>
            <person name="Waterston R."/>
        </authorList>
    </citation>
    <scope>NUCLEOTIDE SEQUENCE [LARGE SCALE GENOMIC DNA]</scope>
    <source>
        <strain evidence="7 8">Bristol N2</strain>
    </source>
</reference>
<dbReference type="AlphaFoldDB" id="Q9XXJ7"/>
<evidence type="ECO:0000313" key="9">
    <source>
        <dbReference type="WormBase" id="T05G11.6"/>
    </source>
</evidence>
<dbReference type="GeneID" id="188146"/>
<proteinExistence type="predicted"/>
<feature type="transmembrane region" description="Helical" evidence="5">
    <location>
        <begin position="110"/>
        <end position="129"/>
    </location>
</feature>
<keyword evidence="3 5" id="KW-1133">Transmembrane helix</keyword>
<evidence type="ECO:0000256" key="3">
    <source>
        <dbReference type="ARBA" id="ARBA00022989"/>
    </source>
</evidence>
<comment type="subcellular location">
    <subcellularLocation>
        <location evidence="1">Membrane</location>
    </subcellularLocation>
</comment>
<dbReference type="Gene3D" id="1.20.1070.10">
    <property type="entry name" value="Rhodopsin 7-helix transmembrane proteins"/>
    <property type="match status" value="1"/>
</dbReference>
<dbReference type="PIR" id="T24550">
    <property type="entry name" value="T24550"/>
</dbReference>
<evidence type="ECO:0000256" key="5">
    <source>
        <dbReference type="SAM" id="Phobius"/>
    </source>
</evidence>
<evidence type="ECO:0000256" key="1">
    <source>
        <dbReference type="ARBA" id="ARBA00004370"/>
    </source>
</evidence>
<organism evidence="7 8">
    <name type="scientific">Caenorhabditis elegans</name>
    <dbReference type="NCBI Taxonomy" id="6239"/>
    <lineage>
        <taxon>Eukaryota</taxon>
        <taxon>Metazoa</taxon>
        <taxon>Ecdysozoa</taxon>
        <taxon>Nematoda</taxon>
        <taxon>Chromadorea</taxon>
        <taxon>Rhabditida</taxon>
        <taxon>Rhabditina</taxon>
        <taxon>Rhabditomorpha</taxon>
        <taxon>Rhabditoidea</taxon>
        <taxon>Rhabditidae</taxon>
        <taxon>Peloderinae</taxon>
        <taxon>Caenorhabditis</taxon>
    </lineage>
</organism>
<dbReference type="GO" id="GO:0016020">
    <property type="term" value="C:membrane"/>
    <property type="evidence" value="ECO:0007669"/>
    <property type="project" value="UniProtKB-SubCell"/>
</dbReference>
<feature type="transmembrane region" description="Helical" evidence="5">
    <location>
        <begin position="150"/>
        <end position="168"/>
    </location>
</feature>
<dbReference type="SUPFAM" id="SSF81321">
    <property type="entry name" value="Family A G protein-coupled receptor-like"/>
    <property type="match status" value="1"/>
</dbReference>
<name>Q9XXJ7_CAEEL</name>
<evidence type="ECO:0000313" key="8">
    <source>
        <dbReference type="Proteomes" id="UP000001940"/>
    </source>
</evidence>
<dbReference type="EMBL" id="BX284605">
    <property type="protein sequence ID" value="CAA19433.2"/>
    <property type="molecule type" value="Genomic_DNA"/>
</dbReference>
<dbReference type="SMR" id="Q9XXJ7"/>
<keyword evidence="8" id="KW-1185">Reference proteome</keyword>
<feature type="transmembrane region" description="Helical" evidence="5">
    <location>
        <begin position="51"/>
        <end position="77"/>
    </location>
</feature>
<dbReference type="OMA" id="IMPNENE"/>
<dbReference type="HOGENOM" id="CLU_043715_0_3_1"/>
<accession>Q9XXJ7</accession>
<feature type="transmembrane region" description="Helical" evidence="5">
    <location>
        <begin position="20"/>
        <end position="39"/>
    </location>
</feature>
<dbReference type="UCSC" id="T05G11.6">
    <property type="organism name" value="c. elegans"/>
</dbReference>
<keyword evidence="4 5" id="KW-0472">Membrane</keyword>
<dbReference type="Proteomes" id="UP000001940">
    <property type="component" value="Chromosome V"/>
</dbReference>
<dbReference type="PaxDb" id="6239-T05G11.6"/>
<feature type="transmembrane region" description="Helical" evidence="5">
    <location>
        <begin position="213"/>
        <end position="234"/>
    </location>
</feature>
<dbReference type="InterPro" id="IPR019427">
    <property type="entry name" value="7TM_GPCR_serpentine_rcpt_Srw"/>
</dbReference>
<gene>
    <name evidence="7 9" type="primary">srw-55</name>
    <name evidence="7" type="ORF">CELE_T05G11.6</name>
    <name evidence="9" type="ORF">T05G11.6</name>
</gene>
<dbReference type="KEGG" id="cel:CELE_T05G11.6"/>
<dbReference type="InterPro" id="IPR017452">
    <property type="entry name" value="GPCR_Rhodpsn_7TM"/>
</dbReference>
<feature type="domain" description="G-protein coupled receptors family 1 profile" evidence="6">
    <location>
        <begin position="32"/>
        <end position="315"/>
    </location>
</feature>
<evidence type="ECO:0000256" key="2">
    <source>
        <dbReference type="ARBA" id="ARBA00022692"/>
    </source>
</evidence>
<dbReference type="RefSeq" id="NP_506993.2">
    <property type="nucleotide sequence ID" value="NM_074592.2"/>
</dbReference>
<dbReference type="CTD" id="188146"/>
<dbReference type="PANTHER" id="PTHR22751:SF13">
    <property type="entry name" value="G-PROTEIN COUPLED RECEPTORS FAMILY 1 PROFILE DOMAIN-CONTAINING PROTEIN"/>
    <property type="match status" value="1"/>
</dbReference>
<dbReference type="PANTHER" id="PTHR22751">
    <property type="entry name" value="G-PROTEIN COUPLED RECEPTOR-RELATED"/>
    <property type="match status" value="1"/>
</dbReference>
<dbReference type="Pfam" id="PF10324">
    <property type="entry name" value="7TM_GPCR_Srw"/>
    <property type="match status" value="1"/>
</dbReference>
<keyword evidence="2 5" id="KW-0812">Transmembrane</keyword>
<feature type="transmembrane region" description="Helical" evidence="5">
    <location>
        <begin position="255"/>
        <end position="276"/>
    </location>
</feature>